<dbReference type="OMA" id="IYENKCP"/>
<evidence type="ECO:0000256" key="2">
    <source>
        <dbReference type="SAM" id="MobiDB-lite"/>
    </source>
</evidence>
<feature type="domain" description="Tubby C-terminal" evidence="3">
    <location>
        <begin position="925"/>
        <end position="964"/>
    </location>
</feature>
<reference evidence="5" key="4">
    <citation type="submission" date="2019-05" db="EMBL/GenBank/DDBJ databases">
        <authorList>
            <consortium name="Pathogen Informatics"/>
        </authorList>
    </citation>
    <scope>NUCLEOTIDE SEQUENCE</scope>
    <source>
        <strain evidence="5">17X</strain>
    </source>
</reference>
<name>A0A077YFG6_PLAYE</name>
<dbReference type="Gene3D" id="3.20.90.10">
    <property type="entry name" value="Tubby Protein, Chain A"/>
    <property type="match status" value="1"/>
</dbReference>
<dbReference type="VEuPathDB" id="PlasmoDB:PY17X_1038500"/>
<dbReference type="InterPro" id="IPR025659">
    <property type="entry name" value="Tubby-like_C"/>
</dbReference>
<dbReference type="Proteomes" id="UP000072904">
    <property type="component" value="Chromosome 10"/>
</dbReference>
<reference evidence="6 7" key="1">
    <citation type="journal article" date="2014" name="BMC Biol.">
        <title>A comprehensive evaluation of rodent malaria parasite genomes and gene expression.</title>
        <authorList>
            <person name="Otto T.D."/>
            <person name="Bohme U."/>
            <person name="Jackson A.P."/>
            <person name="Hunt M."/>
            <person name="Franke-Fayard B."/>
            <person name="Hoeijmakers W.A."/>
            <person name="Religa A.A."/>
            <person name="Robertson L."/>
            <person name="Sanders M."/>
            <person name="Ogun S.A."/>
            <person name="Cunningham D."/>
            <person name="Erhart A."/>
            <person name="Billker O."/>
            <person name="Khan S.M."/>
            <person name="Stunnenberg H.G."/>
            <person name="Langhorne J."/>
            <person name="Holder A.A."/>
            <person name="Waters A.P."/>
            <person name="Newbold C.I."/>
            <person name="Pain A."/>
            <person name="Berriman M."/>
            <person name="Janse C.J."/>
        </authorList>
    </citation>
    <scope>NUCLEOTIDE SEQUENCE [LARGE SCALE GENOMIC DNA]</scope>
    <source>
        <strain evidence="5 6">17X</strain>
        <strain evidence="4 7">YM</strain>
    </source>
</reference>
<accession>A0A077YFG6</accession>
<feature type="region of interest" description="Disordered" evidence="2">
    <location>
        <begin position="227"/>
        <end position="249"/>
    </location>
</feature>
<dbReference type="KEGG" id="pyo:PY17X_1038500"/>
<feature type="compositionally biased region" description="Low complexity" evidence="2">
    <location>
        <begin position="1033"/>
        <end position="1055"/>
    </location>
</feature>
<feature type="domain" description="Tubby C-terminal" evidence="3">
    <location>
        <begin position="1077"/>
        <end position="1129"/>
    </location>
</feature>
<dbReference type="VEuPathDB" id="PlasmoDB:PYYM_1038200"/>
<dbReference type="PANTHER" id="PTHR16517:SF7">
    <property type="entry name" value="PROTEIN KING TUBBY"/>
    <property type="match status" value="1"/>
</dbReference>
<dbReference type="VEuPathDB" id="PlasmoDB:PY04112"/>
<dbReference type="RefSeq" id="XP_724365.1">
    <property type="nucleotide sequence ID" value="XM_719272.1"/>
</dbReference>
<dbReference type="SUPFAM" id="SSF54518">
    <property type="entry name" value="Tubby C-terminal domain-like"/>
    <property type="match status" value="1"/>
</dbReference>
<dbReference type="PANTHER" id="PTHR16517">
    <property type="entry name" value="TUBBY-RELATED"/>
    <property type="match status" value="1"/>
</dbReference>
<evidence type="ECO:0000313" key="6">
    <source>
        <dbReference type="Proteomes" id="UP000072874"/>
    </source>
</evidence>
<dbReference type="AlphaFoldDB" id="A0A077YFG6"/>
<dbReference type="VEuPathDB" id="PlasmoDB:Py17XNL_001002421"/>
<sequence length="1136" mass="134822">MEYKENDYYERQKRLENIIKKNFYSNEDILECCDDVIKGGVISKNNCQFEEDCNCFKCEDIVLIINEYIKKECILDNYVNGYKYLYENIEKFENKISNKFDIDDIVWNQILKINKDEKQNYNYVHKNVKNENHKIEKKYIFNINFKGDEEKNKETNCVEMEVYTISIIIKVKNKIFKSSPILKNVIDTLPYYDDNYYYINNRIGIIEKIKKQIYDYCFGSPKRKQTEMGHAKKRKQTEMGHAKKRKQTEMGHAKKIEVDRFSKTDEPYLYDNINYENIFHDFTNFNIKNNNDNFFYPDHNKNEEQYLFNGRYYSNTINDWENNKYYNKNNINSSGKNIMYNINDSNLSFNKKEEHNHDMEQKYNEIVKKKGRAFKIYEINIRSDKNLTSIKSIITLIEMVSLAYLYFVKCVKDMSEKENAEKGQKGNSFEKGQKGNSFEKGQSDGSNPFCDEKYYELFYSIISGYLSNNIEKKKKKKFKKIRKKKGQSTSSCYSDNQKEEYSSFSDKDSSKIYDKGHESESIKDIDSVFDPEISTSEEIEYESDEGNSNDSIIKIKDNNKIRDNNCSINQEENLIIHNECEMSKILNDKGIYNVIEYIKHIIMSIIKECDGYFNIEYLYTLHIFEFKLFFDIFKKNILRRDIQDDLLIMLTYCGFKIKNDEIINFCFWKIISIFEDGNIPNSWEIMKSVNKDGNEYTEGASNILKKKYIEFKNNVKEITQQNEKKKKNVIESCNTIFYEALNLIPNVENNKKYLSEIDINNGNLYFKKNLINKNVFLNFIKNAKQKFNFFNNIEKGYVINVVKRIRNFNDYYSCCYILKNNKKKILIGFKKRGENKVYIYKYDKKIKNIYKHVEKNTVISGFLGVLICNFIGMKINIYDNGIDKKYSNFFPNFERKNVITIKFESNIISELPRHFICNIYKEDKSVKFIYENKCPTWNEEKEIYELPFYGRVRLASAKNLQLILKKCLINNSKKTLFSNTTINDLIDYMSTERNNQLMEYSETINDKESNDNIAFPKISDEYNWNSGITFKANKNGNHNNTTSSSSRKNNGSNDSIQNEEGEKSIINKFSFDVIKNNFKIKKEEKFEIINNDQDEIFLIFGKNSKDYFTLDYRHPLSSFEAFSIAISSLLKKKAVS</sequence>
<evidence type="ECO:0000259" key="3">
    <source>
        <dbReference type="Pfam" id="PF01167"/>
    </source>
</evidence>
<dbReference type="PRINTS" id="PR01573">
    <property type="entry name" value="SUPERTUBBY"/>
</dbReference>
<feature type="region of interest" description="Disordered" evidence="2">
    <location>
        <begin position="419"/>
        <end position="444"/>
    </location>
</feature>
<dbReference type="GeneID" id="3789690"/>
<protein>
    <submittedName>
        <fullName evidence="5">Tubby domain-containing protein, putative</fullName>
    </submittedName>
</protein>
<dbReference type="OrthoDB" id="8775810at2759"/>
<comment type="similarity">
    <text evidence="1">Belongs to the TUB family.</text>
</comment>
<evidence type="ECO:0000313" key="7">
    <source>
        <dbReference type="Proteomes" id="UP000072904"/>
    </source>
</evidence>
<feature type="compositionally biased region" description="Polar residues" evidence="2">
    <location>
        <begin position="434"/>
        <end position="444"/>
    </location>
</feature>
<organism evidence="4 7">
    <name type="scientific">Plasmodium yoelii</name>
    <dbReference type="NCBI Taxonomy" id="5861"/>
    <lineage>
        <taxon>Eukaryota</taxon>
        <taxon>Sar</taxon>
        <taxon>Alveolata</taxon>
        <taxon>Apicomplexa</taxon>
        <taxon>Aconoidasida</taxon>
        <taxon>Haemosporida</taxon>
        <taxon>Plasmodiidae</taxon>
        <taxon>Plasmodium</taxon>
        <taxon>Plasmodium (Vinckeia)</taxon>
    </lineage>
</organism>
<dbReference type="Pfam" id="PF01167">
    <property type="entry name" value="Tub"/>
    <property type="match status" value="2"/>
</dbReference>
<evidence type="ECO:0000313" key="4">
    <source>
        <dbReference type="EMBL" id="CDU85215.1"/>
    </source>
</evidence>
<evidence type="ECO:0000313" key="5">
    <source>
        <dbReference type="EMBL" id="VTZ79110.1"/>
    </source>
</evidence>
<proteinExistence type="inferred from homology"/>
<dbReference type="EMBL" id="LM993664">
    <property type="protein sequence ID" value="VTZ79110.1"/>
    <property type="molecule type" value="Genomic_DNA"/>
</dbReference>
<dbReference type="Proteomes" id="UP000072874">
    <property type="component" value="Chromosome 10"/>
</dbReference>
<dbReference type="InterPro" id="IPR000007">
    <property type="entry name" value="Tubby_C"/>
</dbReference>
<feature type="region of interest" description="Disordered" evidence="2">
    <location>
        <begin position="1033"/>
        <end position="1059"/>
    </location>
</feature>
<evidence type="ECO:0000256" key="1">
    <source>
        <dbReference type="ARBA" id="ARBA00007129"/>
    </source>
</evidence>
<dbReference type="EMBL" id="LK934638">
    <property type="protein sequence ID" value="CDU85215.1"/>
    <property type="molecule type" value="Genomic_DNA"/>
</dbReference>
<gene>
    <name evidence="5" type="ORF">PY17X_1038500</name>
    <name evidence="4" type="ORF">PYYM_1038200</name>
</gene>
<reference evidence="5" key="3">
    <citation type="submission" date="2014-05" db="EMBL/GenBank/DDBJ databases">
        <authorList>
            <person name="Aslett M.A."/>
            <person name="De Silva N."/>
        </authorList>
    </citation>
    <scope>NUCLEOTIDE SEQUENCE</scope>
    <source>
        <strain evidence="5">17X</strain>
    </source>
</reference>
<reference evidence="4" key="2">
    <citation type="submission" date="2014-05" db="EMBL/GenBank/DDBJ databases">
        <authorList>
            <person name="Aslett A.Martin."/>
            <person name="De Silva Nishadi"/>
        </authorList>
    </citation>
    <scope>NUCLEOTIDE SEQUENCE</scope>
    <source>
        <strain evidence="4">YM</strain>
    </source>
</reference>